<evidence type="ECO:0000256" key="20">
    <source>
        <dbReference type="ARBA" id="ARBA00047300"/>
    </source>
</evidence>
<comment type="function">
    <text evidence="19">Fatty acid synthetase is a multifunctional enzyme that catalyzes the de novo biosynthesis of long-chain saturated fatty acids starting from acetyl-CoA and malonyl-CoA in the presence of NADPH. This multifunctional protein contains 7 catalytic activities and a site for the binding of the prosthetic group 4'-phosphopantetheine of the acyl carrier protein ([ACP]) domain.</text>
</comment>
<evidence type="ECO:0000256" key="30">
    <source>
        <dbReference type="ARBA" id="ARBA00047961"/>
    </source>
</evidence>
<evidence type="ECO:0000256" key="48">
    <source>
        <dbReference type="ARBA" id="ARBA00049521"/>
    </source>
</evidence>
<comment type="catalytic activity">
    <reaction evidence="24">
        <text>tetradecanoyl-[ACP] + malonyl-[ACP] + H(+) = 3-oxohexadecanoyl-[ACP] + holo-[ACP] + CO2</text>
        <dbReference type="Rhea" id="RHEA:41900"/>
        <dbReference type="Rhea" id="RHEA-COMP:9623"/>
        <dbReference type="Rhea" id="RHEA-COMP:9648"/>
        <dbReference type="Rhea" id="RHEA-COMP:9649"/>
        <dbReference type="Rhea" id="RHEA-COMP:9685"/>
        <dbReference type="ChEBI" id="CHEBI:15378"/>
        <dbReference type="ChEBI" id="CHEBI:16526"/>
        <dbReference type="ChEBI" id="CHEBI:64479"/>
        <dbReference type="ChEBI" id="CHEBI:78449"/>
        <dbReference type="ChEBI" id="CHEBI:78477"/>
        <dbReference type="ChEBI" id="CHEBI:78478"/>
    </reaction>
    <physiologicalReaction direction="left-to-right" evidence="24">
        <dbReference type="Rhea" id="RHEA:41901"/>
    </physiologicalReaction>
</comment>
<dbReference type="Pfam" id="PF00107">
    <property type="entry name" value="ADH_zinc_N"/>
    <property type="match status" value="1"/>
</dbReference>
<evidence type="ECO:0000256" key="2">
    <source>
        <dbReference type="ARBA" id="ARBA00022450"/>
    </source>
</evidence>
<comment type="catalytic activity">
    <reaction evidence="27">
        <text>(2E)-hexadecenoyl-[ACP] + NADPH + H(+) = hexadecanoyl-[ACP] + NADP(+)</text>
        <dbReference type="Rhea" id="RHEA:41912"/>
        <dbReference type="Rhea" id="RHEA-COMP:9651"/>
        <dbReference type="Rhea" id="RHEA-COMP:9652"/>
        <dbReference type="ChEBI" id="CHEBI:15378"/>
        <dbReference type="ChEBI" id="CHEBI:57783"/>
        <dbReference type="ChEBI" id="CHEBI:58349"/>
        <dbReference type="ChEBI" id="CHEBI:78481"/>
        <dbReference type="ChEBI" id="CHEBI:78483"/>
    </reaction>
    <physiologicalReaction direction="left-to-right" evidence="27">
        <dbReference type="Rhea" id="RHEA:41913"/>
    </physiologicalReaction>
</comment>
<comment type="catalytic activity">
    <reaction evidence="48">
        <text>(2E)-decenoyl-[ACP] + NADPH + H(+) = decanoyl-[ACP] + NADP(+)</text>
        <dbReference type="Rhea" id="RHEA:41864"/>
        <dbReference type="Rhea" id="RHEA-COMP:9639"/>
        <dbReference type="Rhea" id="RHEA-COMP:9640"/>
        <dbReference type="ChEBI" id="CHEBI:15378"/>
        <dbReference type="ChEBI" id="CHEBI:57783"/>
        <dbReference type="ChEBI" id="CHEBI:58349"/>
        <dbReference type="ChEBI" id="CHEBI:78467"/>
        <dbReference type="ChEBI" id="CHEBI:78468"/>
    </reaction>
    <physiologicalReaction direction="left-to-right" evidence="48">
        <dbReference type="Rhea" id="RHEA:41865"/>
    </physiologicalReaction>
</comment>
<dbReference type="SMART" id="SM00825">
    <property type="entry name" value="PKS_KS"/>
    <property type="match status" value="1"/>
</dbReference>
<comment type="catalytic activity">
    <reaction evidence="25">
        <text>(2E)-butenoyl-[ACP] + NADPH + H(+) = butanoyl-[ACP] + NADP(+)</text>
        <dbReference type="Rhea" id="RHEA:41812"/>
        <dbReference type="Rhea" id="RHEA-COMP:9627"/>
        <dbReference type="Rhea" id="RHEA-COMP:9628"/>
        <dbReference type="ChEBI" id="CHEBI:15378"/>
        <dbReference type="ChEBI" id="CHEBI:57783"/>
        <dbReference type="ChEBI" id="CHEBI:58349"/>
        <dbReference type="ChEBI" id="CHEBI:78453"/>
        <dbReference type="ChEBI" id="CHEBI:78454"/>
    </reaction>
    <physiologicalReaction direction="left-to-right" evidence="25">
        <dbReference type="Rhea" id="RHEA:41813"/>
    </physiologicalReaction>
</comment>
<comment type="catalytic activity">
    <reaction evidence="10">
        <text>(3R)-hydroxyoctanoyl-[ACP] = (2E)-octenoyl-[ACP] + H2O</text>
        <dbReference type="Rhea" id="RHEA:41844"/>
        <dbReference type="Rhea" id="RHEA-COMP:9634"/>
        <dbReference type="Rhea" id="RHEA-COMP:9635"/>
        <dbReference type="ChEBI" id="CHEBI:15377"/>
        <dbReference type="ChEBI" id="CHEBI:78461"/>
        <dbReference type="ChEBI" id="CHEBI:78462"/>
    </reaction>
    <physiologicalReaction direction="left-to-right" evidence="10">
        <dbReference type="Rhea" id="RHEA:41845"/>
    </physiologicalReaction>
</comment>
<comment type="catalytic activity">
    <reaction evidence="49">
        <text>octanoyl-[ACP] + malonyl-[ACP] + H(+) = 3-oxodecanoyl-[ACP] + holo-[ACP] + CO2</text>
        <dbReference type="Rhea" id="RHEA:41852"/>
        <dbReference type="Rhea" id="RHEA-COMP:9623"/>
        <dbReference type="Rhea" id="RHEA-COMP:9636"/>
        <dbReference type="Rhea" id="RHEA-COMP:9637"/>
        <dbReference type="Rhea" id="RHEA-COMP:9685"/>
        <dbReference type="ChEBI" id="CHEBI:15378"/>
        <dbReference type="ChEBI" id="CHEBI:16526"/>
        <dbReference type="ChEBI" id="CHEBI:64479"/>
        <dbReference type="ChEBI" id="CHEBI:78449"/>
        <dbReference type="ChEBI" id="CHEBI:78463"/>
        <dbReference type="ChEBI" id="CHEBI:78464"/>
    </reaction>
    <physiologicalReaction direction="left-to-right" evidence="49">
        <dbReference type="Rhea" id="RHEA:41853"/>
    </physiologicalReaction>
</comment>
<dbReference type="InterPro" id="IPR011032">
    <property type="entry name" value="GroES-like_sf"/>
</dbReference>
<evidence type="ECO:0000256" key="8">
    <source>
        <dbReference type="ARBA" id="ARBA00023268"/>
    </source>
</evidence>
<comment type="catalytic activity">
    <reaction evidence="26">
        <text>dodecanoyl-[ACP] + malonyl-[ACP] + H(+) = 3-oxotetradecanoyl-[ACP] + holo-[ACP] + CO2</text>
        <dbReference type="Rhea" id="RHEA:41884"/>
        <dbReference type="Rhea" id="RHEA-COMP:9623"/>
        <dbReference type="Rhea" id="RHEA-COMP:9644"/>
        <dbReference type="Rhea" id="RHEA-COMP:9645"/>
        <dbReference type="Rhea" id="RHEA-COMP:9685"/>
        <dbReference type="ChEBI" id="CHEBI:15378"/>
        <dbReference type="ChEBI" id="CHEBI:16526"/>
        <dbReference type="ChEBI" id="CHEBI:64479"/>
        <dbReference type="ChEBI" id="CHEBI:65264"/>
        <dbReference type="ChEBI" id="CHEBI:78449"/>
        <dbReference type="ChEBI" id="CHEBI:78473"/>
    </reaction>
    <physiologicalReaction direction="left-to-right" evidence="26">
        <dbReference type="Rhea" id="RHEA:41885"/>
    </physiologicalReaction>
</comment>
<feature type="domain" description="Ketosynthase family 3 (KS3)" evidence="52">
    <location>
        <begin position="14"/>
        <end position="442"/>
    </location>
</feature>
<dbReference type="Pfam" id="PF08659">
    <property type="entry name" value="KR"/>
    <property type="match status" value="1"/>
</dbReference>
<keyword evidence="3" id="KW-0597">Phosphoprotein</keyword>
<dbReference type="Pfam" id="PF00698">
    <property type="entry name" value="Acyl_transf_1"/>
    <property type="match status" value="1"/>
</dbReference>
<evidence type="ECO:0000256" key="40">
    <source>
        <dbReference type="ARBA" id="ARBA00048935"/>
    </source>
</evidence>
<dbReference type="SUPFAM" id="SSF55048">
    <property type="entry name" value="Probable ACP-binding domain of malonyl-CoA ACP transacylase"/>
    <property type="match status" value="1"/>
</dbReference>
<evidence type="ECO:0000256" key="29">
    <source>
        <dbReference type="ARBA" id="ARBA00047953"/>
    </source>
</evidence>
<keyword evidence="7" id="KW-0663">Pyridoxal phosphate</keyword>
<evidence type="ECO:0000256" key="38">
    <source>
        <dbReference type="ARBA" id="ARBA00048691"/>
    </source>
</evidence>
<accession>A0ABT8LCS7</accession>
<evidence type="ECO:0000259" key="51">
    <source>
        <dbReference type="PROSITE" id="PS50075"/>
    </source>
</evidence>
<evidence type="ECO:0000256" key="49">
    <source>
        <dbReference type="ARBA" id="ARBA00049533"/>
    </source>
</evidence>
<dbReference type="InterPro" id="IPR029058">
    <property type="entry name" value="AB_hydrolase_fold"/>
</dbReference>
<evidence type="ECO:0000256" key="5">
    <source>
        <dbReference type="ARBA" id="ARBA00022799"/>
    </source>
</evidence>
<feature type="domain" description="PKS/mFAS DH" evidence="53">
    <location>
        <begin position="911"/>
        <end position="1194"/>
    </location>
</feature>
<evidence type="ECO:0000256" key="27">
    <source>
        <dbReference type="ARBA" id="ARBA00047810"/>
    </source>
</evidence>
<dbReference type="InterPro" id="IPR057326">
    <property type="entry name" value="KR_dom"/>
</dbReference>
<dbReference type="Gene3D" id="3.30.70.3290">
    <property type="match status" value="1"/>
</dbReference>
<dbReference type="CDD" id="cd00833">
    <property type="entry name" value="PKS"/>
    <property type="match status" value="1"/>
</dbReference>
<dbReference type="InterPro" id="IPR014030">
    <property type="entry name" value="Ketoacyl_synth_N"/>
</dbReference>
<comment type="catalytic activity">
    <reaction evidence="31">
        <text>hexadecanoyl-[ACP] + malonyl-[ACP] + H(+) = 3-oxooctadecanoyl-[ACP] + holo-[ACP] + CO2</text>
        <dbReference type="Rhea" id="RHEA:41916"/>
        <dbReference type="Rhea" id="RHEA-COMP:9623"/>
        <dbReference type="Rhea" id="RHEA-COMP:9652"/>
        <dbReference type="Rhea" id="RHEA-COMP:9653"/>
        <dbReference type="Rhea" id="RHEA-COMP:9685"/>
        <dbReference type="ChEBI" id="CHEBI:15378"/>
        <dbReference type="ChEBI" id="CHEBI:16526"/>
        <dbReference type="ChEBI" id="CHEBI:64479"/>
        <dbReference type="ChEBI" id="CHEBI:78449"/>
        <dbReference type="ChEBI" id="CHEBI:78483"/>
        <dbReference type="ChEBI" id="CHEBI:78487"/>
    </reaction>
    <physiologicalReaction direction="left-to-right" evidence="31">
        <dbReference type="Rhea" id="RHEA:41917"/>
    </physiologicalReaction>
</comment>
<comment type="catalytic activity">
    <reaction evidence="17">
        <text>(3R)-hydroxyhexadecanoyl-[ACP] = (2E)-hexadecenoyl-[ACP] + H2O</text>
        <dbReference type="Rhea" id="RHEA:41908"/>
        <dbReference type="Rhea" id="RHEA-COMP:9650"/>
        <dbReference type="Rhea" id="RHEA-COMP:9651"/>
        <dbReference type="ChEBI" id="CHEBI:15377"/>
        <dbReference type="ChEBI" id="CHEBI:78480"/>
        <dbReference type="ChEBI" id="CHEBI:78481"/>
    </reaction>
    <physiologicalReaction direction="left-to-right" evidence="17">
        <dbReference type="Rhea" id="RHEA:41909"/>
    </physiologicalReaction>
</comment>
<comment type="pathway">
    <text evidence="1">Lipid metabolism.</text>
</comment>
<keyword evidence="8" id="KW-0511">Multifunctional enzyme</keyword>
<dbReference type="PROSITE" id="PS52019">
    <property type="entry name" value="PKS_MFAS_DH"/>
    <property type="match status" value="1"/>
</dbReference>
<dbReference type="PANTHER" id="PTHR43775:SF37">
    <property type="entry name" value="SI:DKEY-61P9.11"/>
    <property type="match status" value="1"/>
</dbReference>
<comment type="catalytic activity">
    <reaction evidence="43">
        <text>(2E)-tetradecenoyl-[ACP] + NADPH + H(+) = tetradecanoyl-[ACP] + NADP(+)</text>
        <dbReference type="Rhea" id="RHEA:41896"/>
        <dbReference type="Rhea" id="RHEA-COMP:9647"/>
        <dbReference type="Rhea" id="RHEA-COMP:9648"/>
        <dbReference type="ChEBI" id="CHEBI:15378"/>
        <dbReference type="ChEBI" id="CHEBI:57783"/>
        <dbReference type="ChEBI" id="CHEBI:58349"/>
        <dbReference type="ChEBI" id="CHEBI:78475"/>
        <dbReference type="ChEBI" id="CHEBI:78477"/>
    </reaction>
    <physiologicalReaction direction="left-to-right" evidence="43">
        <dbReference type="Rhea" id="RHEA:41897"/>
    </physiologicalReaction>
</comment>
<dbReference type="InterPro" id="IPR013149">
    <property type="entry name" value="ADH-like_C"/>
</dbReference>
<comment type="catalytic activity">
    <reaction evidence="32">
        <text>(2E)-dodecenoyl-[ACP] + NADPH + H(+) = dodecanoyl-[ACP] + NADP(+)</text>
        <dbReference type="Rhea" id="RHEA:41880"/>
        <dbReference type="Rhea" id="RHEA-COMP:9643"/>
        <dbReference type="Rhea" id="RHEA-COMP:9644"/>
        <dbReference type="ChEBI" id="CHEBI:15378"/>
        <dbReference type="ChEBI" id="CHEBI:57783"/>
        <dbReference type="ChEBI" id="CHEBI:58349"/>
        <dbReference type="ChEBI" id="CHEBI:65264"/>
        <dbReference type="ChEBI" id="CHEBI:78472"/>
    </reaction>
    <physiologicalReaction direction="left-to-right" evidence="32">
        <dbReference type="Rhea" id="RHEA:41881"/>
    </physiologicalReaction>
</comment>
<dbReference type="Pfam" id="PF00975">
    <property type="entry name" value="Thioesterase"/>
    <property type="match status" value="1"/>
</dbReference>
<dbReference type="PANTHER" id="PTHR43775">
    <property type="entry name" value="FATTY ACID SYNTHASE"/>
    <property type="match status" value="1"/>
</dbReference>
<comment type="catalytic activity">
    <reaction evidence="41">
        <text>(2E)-octadecenoyl-[ACP] + NADPH + H(+) = octadecanoyl-[ACP] + NADP(+)</text>
        <dbReference type="Rhea" id="RHEA:41928"/>
        <dbReference type="Rhea" id="RHEA-COMP:9655"/>
        <dbReference type="Rhea" id="RHEA-COMP:9656"/>
        <dbReference type="ChEBI" id="CHEBI:15378"/>
        <dbReference type="ChEBI" id="CHEBI:57783"/>
        <dbReference type="ChEBI" id="CHEBI:58349"/>
        <dbReference type="ChEBI" id="CHEBI:78489"/>
        <dbReference type="ChEBI" id="CHEBI:78495"/>
    </reaction>
    <physiologicalReaction direction="left-to-right" evidence="41">
        <dbReference type="Rhea" id="RHEA:41929"/>
    </physiologicalReaction>
</comment>
<dbReference type="InterPro" id="IPR001031">
    <property type="entry name" value="Thioesterase"/>
</dbReference>
<evidence type="ECO:0000256" key="9">
    <source>
        <dbReference type="ARBA" id="ARBA00023315"/>
    </source>
</evidence>
<dbReference type="InterPro" id="IPR013968">
    <property type="entry name" value="PKS_KR"/>
</dbReference>
<comment type="catalytic activity">
    <reaction evidence="33">
        <text>tetradecanoyl-[ACP] + H2O = tetradecanoate + holo-[ACP] + H(+)</text>
        <dbReference type="Rhea" id="RHEA:30123"/>
        <dbReference type="Rhea" id="RHEA-COMP:9648"/>
        <dbReference type="Rhea" id="RHEA-COMP:9685"/>
        <dbReference type="ChEBI" id="CHEBI:15377"/>
        <dbReference type="ChEBI" id="CHEBI:15378"/>
        <dbReference type="ChEBI" id="CHEBI:30807"/>
        <dbReference type="ChEBI" id="CHEBI:64479"/>
        <dbReference type="ChEBI" id="CHEBI:78477"/>
        <dbReference type="EC" id="3.1.2.14"/>
    </reaction>
    <physiologicalReaction direction="left-to-right" evidence="33">
        <dbReference type="Rhea" id="RHEA:30124"/>
    </physiologicalReaction>
</comment>
<evidence type="ECO:0000256" key="37">
    <source>
        <dbReference type="ARBA" id="ARBA00048650"/>
    </source>
</evidence>
<dbReference type="InterPro" id="IPR016039">
    <property type="entry name" value="Thiolase-like"/>
</dbReference>
<evidence type="ECO:0000256" key="44">
    <source>
        <dbReference type="ARBA" id="ARBA00049263"/>
    </source>
</evidence>
<comment type="catalytic activity">
    <reaction evidence="42">
        <text>decanoyl-[ACP] + malonyl-[ACP] + H(+) = 3-oxododecanoyl-[ACP] + holo-[ACP] + CO2</text>
        <dbReference type="Rhea" id="RHEA:41868"/>
        <dbReference type="Rhea" id="RHEA-COMP:9623"/>
        <dbReference type="Rhea" id="RHEA-COMP:9640"/>
        <dbReference type="Rhea" id="RHEA-COMP:9641"/>
        <dbReference type="Rhea" id="RHEA-COMP:9685"/>
        <dbReference type="ChEBI" id="CHEBI:15378"/>
        <dbReference type="ChEBI" id="CHEBI:16526"/>
        <dbReference type="ChEBI" id="CHEBI:64479"/>
        <dbReference type="ChEBI" id="CHEBI:78449"/>
        <dbReference type="ChEBI" id="CHEBI:78468"/>
        <dbReference type="ChEBI" id="CHEBI:78469"/>
    </reaction>
    <physiologicalReaction direction="left-to-right" evidence="42">
        <dbReference type="Rhea" id="RHEA:41869"/>
    </physiologicalReaction>
</comment>
<evidence type="ECO:0000256" key="7">
    <source>
        <dbReference type="ARBA" id="ARBA00022898"/>
    </source>
</evidence>
<comment type="caution">
    <text evidence="54">The sequence shown here is derived from an EMBL/GenBank/DDBJ whole genome shotgun (WGS) entry which is preliminary data.</text>
</comment>
<comment type="catalytic activity">
    <reaction evidence="13">
        <text>(3R)-hydroxydecanoyl-[ACP] = (2E)-decenoyl-[ACP] + H2O</text>
        <dbReference type="Rhea" id="RHEA:41860"/>
        <dbReference type="Rhea" id="RHEA-COMP:9638"/>
        <dbReference type="Rhea" id="RHEA-COMP:9639"/>
        <dbReference type="ChEBI" id="CHEBI:15377"/>
        <dbReference type="ChEBI" id="CHEBI:78466"/>
        <dbReference type="ChEBI" id="CHEBI:78467"/>
    </reaction>
    <physiologicalReaction direction="left-to-right" evidence="13">
        <dbReference type="Rhea" id="RHEA:41861"/>
    </physiologicalReaction>
</comment>
<dbReference type="SUPFAM" id="SSF51735">
    <property type="entry name" value="NAD(P)-binding Rossmann-fold domains"/>
    <property type="match status" value="3"/>
</dbReference>
<comment type="catalytic activity">
    <reaction evidence="23">
        <text>3-oxodecanoyl-[ACP] + NADPH + H(+) = (3R)-hydroxydecanoyl-[ACP] + NADP(+)</text>
        <dbReference type="Rhea" id="RHEA:41856"/>
        <dbReference type="Rhea" id="RHEA-COMP:9637"/>
        <dbReference type="Rhea" id="RHEA-COMP:9638"/>
        <dbReference type="ChEBI" id="CHEBI:15378"/>
        <dbReference type="ChEBI" id="CHEBI:57783"/>
        <dbReference type="ChEBI" id="CHEBI:58349"/>
        <dbReference type="ChEBI" id="CHEBI:78464"/>
        <dbReference type="ChEBI" id="CHEBI:78466"/>
    </reaction>
    <physiologicalReaction direction="left-to-right" evidence="23">
        <dbReference type="Rhea" id="RHEA:41857"/>
    </physiologicalReaction>
</comment>
<evidence type="ECO:0000256" key="19">
    <source>
        <dbReference type="ARBA" id="ARBA00023442"/>
    </source>
</evidence>
<comment type="catalytic activity">
    <reaction evidence="22">
        <text>a (3R)-hydroxyacyl-[ACP] + NADP(+) = a 3-oxoacyl-[ACP] + NADPH + H(+)</text>
        <dbReference type="Rhea" id="RHEA:17397"/>
        <dbReference type="Rhea" id="RHEA-COMP:9916"/>
        <dbReference type="Rhea" id="RHEA-COMP:9945"/>
        <dbReference type="ChEBI" id="CHEBI:15378"/>
        <dbReference type="ChEBI" id="CHEBI:57783"/>
        <dbReference type="ChEBI" id="CHEBI:58349"/>
        <dbReference type="ChEBI" id="CHEBI:78776"/>
        <dbReference type="ChEBI" id="CHEBI:78827"/>
        <dbReference type="EC" id="1.1.1.100"/>
    </reaction>
    <physiologicalReaction direction="right-to-left" evidence="22">
        <dbReference type="Rhea" id="RHEA:17399"/>
    </physiologicalReaction>
</comment>
<comment type="catalytic activity">
    <reaction evidence="21">
        <text>hexanoyl-[ACP] + malonyl-[ACP] + H(+) = 3-oxooctanoyl-[ACP] + holo-[ACP] + CO2</text>
        <dbReference type="Rhea" id="RHEA:41836"/>
        <dbReference type="Rhea" id="RHEA-COMP:9623"/>
        <dbReference type="Rhea" id="RHEA-COMP:9632"/>
        <dbReference type="Rhea" id="RHEA-COMP:9633"/>
        <dbReference type="Rhea" id="RHEA-COMP:9685"/>
        <dbReference type="ChEBI" id="CHEBI:15378"/>
        <dbReference type="ChEBI" id="CHEBI:16526"/>
        <dbReference type="ChEBI" id="CHEBI:64479"/>
        <dbReference type="ChEBI" id="CHEBI:78449"/>
        <dbReference type="ChEBI" id="CHEBI:78459"/>
        <dbReference type="ChEBI" id="CHEBI:78460"/>
    </reaction>
    <physiologicalReaction direction="left-to-right" evidence="21">
        <dbReference type="Rhea" id="RHEA:41837"/>
    </physiologicalReaction>
</comment>
<comment type="catalytic activity">
    <reaction evidence="36">
        <text>3-oxohexanoyl-[ACP] + NADPH + H(+) = (3R)-hydroxyhexanoyl-[ACP] + NADP(+)</text>
        <dbReference type="Rhea" id="RHEA:41824"/>
        <dbReference type="Rhea" id="RHEA-COMP:9629"/>
        <dbReference type="Rhea" id="RHEA-COMP:9630"/>
        <dbReference type="ChEBI" id="CHEBI:15378"/>
        <dbReference type="ChEBI" id="CHEBI:57783"/>
        <dbReference type="ChEBI" id="CHEBI:58349"/>
        <dbReference type="ChEBI" id="CHEBI:78456"/>
        <dbReference type="ChEBI" id="CHEBI:78457"/>
    </reaction>
    <physiologicalReaction direction="left-to-right" evidence="36">
        <dbReference type="Rhea" id="RHEA:41825"/>
    </physiologicalReaction>
</comment>
<comment type="catalytic activity">
    <reaction evidence="46">
        <text>3-oxooctanoyl-[ACP] + NADPH + H(+) = (3R)-hydroxyoctanoyl-[ACP] + NADP(+)</text>
        <dbReference type="Rhea" id="RHEA:41840"/>
        <dbReference type="Rhea" id="RHEA-COMP:9633"/>
        <dbReference type="Rhea" id="RHEA-COMP:9634"/>
        <dbReference type="ChEBI" id="CHEBI:15378"/>
        <dbReference type="ChEBI" id="CHEBI:57783"/>
        <dbReference type="ChEBI" id="CHEBI:58349"/>
        <dbReference type="ChEBI" id="CHEBI:78460"/>
        <dbReference type="ChEBI" id="CHEBI:78461"/>
    </reaction>
    <physiologicalReaction direction="left-to-right" evidence="46">
        <dbReference type="Rhea" id="RHEA:41841"/>
    </physiologicalReaction>
</comment>
<evidence type="ECO:0000313" key="55">
    <source>
        <dbReference type="Proteomes" id="UP001172083"/>
    </source>
</evidence>
<dbReference type="SMART" id="SM00822">
    <property type="entry name" value="PKS_KR"/>
    <property type="match status" value="1"/>
</dbReference>
<evidence type="ECO:0000256" key="39">
    <source>
        <dbReference type="ARBA" id="ARBA00048704"/>
    </source>
</evidence>
<feature type="active site" description="Proton acceptor; for dehydratase activity" evidence="50">
    <location>
        <position position="944"/>
    </location>
</feature>
<dbReference type="PROSITE" id="PS52004">
    <property type="entry name" value="KS3_2"/>
    <property type="match status" value="1"/>
</dbReference>
<dbReference type="Gene3D" id="3.10.129.110">
    <property type="entry name" value="Polyketide synthase dehydratase"/>
    <property type="match status" value="1"/>
</dbReference>
<dbReference type="InterPro" id="IPR042104">
    <property type="entry name" value="PKS_dehydratase_sf"/>
</dbReference>
<keyword evidence="6" id="KW-0521">NADP</keyword>
<evidence type="ECO:0000256" key="34">
    <source>
        <dbReference type="ARBA" id="ARBA00048420"/>
    </source>
</evidence>
<comment type="catalytic activity">
    <reaction evidence="11">
        <text>(3R)-hydroxydodecanoyl-[ACP] = (2E)-dodecenoyl-[ACP] + H2O</text>
        <dbReference type="Rhea" id="RHEA:41876"/>
        <dbReference type="Rhea" id="RHEA-COMP:9642"/>
        <dbReference type="Rhea" id="RHEA-COMP:9643"/>
        <dbReference type="ChEBI" id="CHEBI:15377"/>
        <dbReference type="ChEBI" id="CHEBI:78470"/>
        <dbReference type="ChEBI" id="CHEBI:78472"/>
    </reaction>
    <physiologicalReaction direction="left-to-right" evidence="11">
        <dbReference type="Rhea" id="RHEA:41877"/>
    </physiologicalReaction>
</comment>
<feature type="active site" description="Proton donor; for dehydratase activity" evidence="50">
    <location>
        <position position="1109"/>
    </location>
</feature>
<evidence type="ECO:0000256" key="15">
    <source>
        <dbReference type="ARBA" id="ARBA00023398"/>
    </source>
</evidence>
<dbReference type="InterPro" id="IPR009081">
    <property type="entry name" value="PP-bd_ACP"/>
</dbReference>
<dbReference type="InterPro" id="IPR014043">
    <property type="entry name" value="Acyl_transferase_dom"/>
</dbReference>
<feature type="domain" description="Carrier" evidence="51">
    <location>
        <begin position="2051"/>
        <end position="2132"/>
    </location>
</feature>
<dbReference type="Pfam" id="PF21089">
    <property type="entry name" value="PKS_DH_N"/>
    <property type="match status" value="1"/>
</dbReference>
<proteinExistence type="predicted"/>
<comment type="catalytic activity">
    <reaction evidence="44">
        <text>3-oxododecanoyl-[ACP] + NADPH + H(+) = (3R)-hydroxydodecanoyl-[ACP] + NADP(+)</text>
        <dbReference type="Rhea" id="RHEA:41872"/>
        <dbReference type="Rhea" id="RHEA-COMP:9641"/>
        <dbReference type="Rhea" id="RHEA-COMP:9642"/>
        <dbReference type="ChEBI" id="CHEBI:15378"/>
        <dbReference type="ChEBI" id="CHEBI:57783"/>
        <dbReference type="ChEBI" id="CHEBI:58349"/>
        <dbReference type="ChEBI" id="CHEBI:78469"/>
        <dbReference type="ChEBI" id="CHEBI:78470"/>
    </reaction>
    <physiologicalReaction direction="left-to-right" evidence="44">
        <dbReference type="Rhea" id="RHEA:41873"/>
    </physiologicalReaction>
</comment>
<evidence type="ECO:0000256" key="11">
    <source>
        <dbReference type="ARBA" id="ARBA00023351"/>
    </source>
</evidence>
<dbReference type="PROSITE" id="PS50075">
    <property type="entry name" value="CARRIER"/>
    <property type="match status" value="1"/>
</dbReference>
<evidence type="ECO:0000256" key="41">
    <source>
        <dbReference type="ARBA" id="ARBA00049019"/>
    </source>
</evidence>
<dbReference type="Gene3D" id="3.40.47.10">
    <property type="match status" value="1"/>
</dbReference>
<dbReference type="SMART" id="SM00827">
    <property type="entry name" value="PKS_AT"/>
    <property type="match status" value="1"/>
</dbReference>
<dbReference type="Pfam" id="PF00550">
    <property type="entry name" value="PP-binding"/>
    <property type="match status" value="1"/>
</dbReference>
<dbReference type="InterPro" id="IPR016035">
    <property type="entry name" value="Acyl_Trfase/lysoPLipase"/>
</dbReference>
<dbReference type="CDD" id="cd08955">
    <property type="entry name" value="KR_2_FAS_SDR_x"/>
    <property type="match status" value="1"/>
</dbReference>
<comment type="catalytic activity">
    <reaction evidence="38">
        <text>holo-[ACP] + acetyl-CoA = acetyl-[ACP] + CoA</text>
        <dbReference type="Rhea" id="RHEA:41788"/>
        <dbReference type="Rhea" id="RHEA-COMP:9621"/>
        <dbReference type="Rhea" id="RHEA-COMP:9685"/>
        <dbReference type="ChEBI" id="CHEBI:57287"/>
        <dbReference type="ChEBI" id="CHEBI:57288"/>
        <dbReference type="ChEBI" id="CHEBI:64479"/>
        <dbReference type="ChEBI" id="CHEBI:78446"/>
        <dbReference type="EC" id="2.3.1.38"/>
    </reaction>
    <physiologicalReaction direction="left-to-right" evidence="38">
        <dbReference type="Rhea" id="RHEA:41789"/>
    </physiologicalReaction>
</comment>
<dbReference type="InterPro" id="IPR036291">
    <property type="entry name" value="NAD(P)-bd_dom_sf"/>
</dbReference>
<evidence type="ECO:0000256" key="18">
    <source>
        <dbReference type="ARBA" id="ARBA00023402"/>
    </source>
</evidence>
<dbReference type="InterPro" id="IPR020843">
    <property type="entry name" value="ER"/>
</dbReference>
<evidence type="ECO:0000256" key="33">
    <source>
        <dbReference type="ARBA" id="ARBA00048289"/>
    </source>
</evidence>
<comment type="catalytic activity">
    <reaction evidence="45">
        <text>3-oxohexadecanoyl-[ACP] + NADPH + H(+) = (3R)-hydroxyhexadecanoyl-[ACP] + NADP(+)</text>
        <dbReference type="Rhea" id="RHEA:41904"/>
        <dbReference type="Rhea" id="RHEA-COMP:9649"/>
        <dbReference type="Rhea" id="RHEA-COMP:9650"/>
        <dbReference type="ChEBI" id="CHEBI:15378"/>
        <dbReference type="ChEBI" id="CHEBI:57783"/>
        <dbReference type="ChEBI" id="CHEBI:58349"/>
        <dbReference type="ChEBI" id="CHEBI:78478"/>
        <dbReference type="ChEBI" id="CHEBI:78480"/>
    </reaction>
    <physiologicalReaction direction="left-to-right" evidence="45">
        <dbReference type="Rhea" id="RHEA:41905"/>
    </physiologicalReaction>
</comment>
<evidence type="ECO:0000256" key="43">
    <source>
        <dbReference type="ARBA" id="ARBA00049171"/>
    </source>
</evidence>
<keyword evidence="5" id="KW-0702">S-nitrosylation</keyword>
<dbReference type="InterPro" id="IPR016036">
    <property type="entry name" value="Malonyl_transacylase_ACP-bd"/>
</dbReference>
<dbReference type="EMBL" id="JAUJEB010000006">
    <property type="protein sequence ID" value="MDN5215438.1"/>
    <property type="molecule type" value="Genomic_DNA"/>
</dbReference>
<evidence type="ECO:0000259" key="53">
    <source>
        <dbReference type="PROSITE" id="PS52019"/>
    </source>
</evidence>
<dbReference type="SUPFAM" id="SSF52151">
    <property type="entry name" value="FabD/lysophospholipase-like"/>
    <property type="match status" value="1"/>
</dbReference>
<feature type="region of interest" description="C-terminal hotdog fold" evidence="50">
    <location>
        <begin position="1048"/>
        <end position="1194"/>
    </location>
</feature>
<comment type="catalytic activity">
    <reaction evidence="39">
        <text>hexadecanoyl-[ACP] + H2O = hexadecanoate + holo-[ACP] + H(+)</text>
        <dbReference type="Rhea" id="RHEA:41932"/>
        <dbReference type="Rhea" id="RHEA-COMP:9652"/>
        <dbReference type="Rhea" id="RHEA-COMP:9685"/>
        <dbReference type="ChEBI" id="CHEBI:7896"/>
        <dbReference type="ChEBI" id="CHEBI:15377"/>
        <dbReference type="ChEBI" id="CHEBI:15378"/>
        <dbReference type="ChEBI" id="CHEBI:64479"/>
        <dbReference type="ChEBI" id="CHEBI:78483"/>
        <dbReference type="EC" id="3.1.2.14"/>
    </reaction>
    <physiologicalReaction direction="left-to-right" evidence="39">
        <dbReference type="Rhea" id="RHEA:41933"/>
    </physiologicalReaction>
</comment>
<evidence type="ECO:0000256" key="10">
    <source>
        <dbReference type="ARBA" id="ARBA00023332"/>
    </source>
</evidence>
<evidence type="ECO:0000256" key="23">
    <source>
        <dbReference type="ARBA" id="ARBA00047440"/>
    </source>
</evidence>
<dbReference type="SMART" id="SM00823">
    <property type="entry name" value="PKS_PP"/>
    <property type="match status" value="1"/>
</dbReference>
<evidence type="ECO:0000256" key="24">
    <source>
        <dbReference type="ARBA" id="ARBA00047451"/>
    </source>
</evidence>
<comment type="catalytic activity">
    <reaction evidence="16">
        <text>(3R)-hydroxyoctadecanoyl-[ACP] = (2E)-octadecenoyl-[ACP] + H2O</text>
        <dbReference type="Rhea" id="RHEA:41924"/>
        <dbReference type="Rhea" id="RHEA-COMP:9654"/>
        <dbReference type="Rhea" id="RHEA-COMP:9655"/>
        <dbReference type="ChEBI" id="CHEBI:15377"/>
        <dbReference type="ChEBI" id="CHEBI:78488"/>
        <dbReference type="ChEBI" id="CHEBI:78489"/>
    </reaction>
    <physiologicalReaction direction="left-to-right" evidence="16">
        <dbReference type="Rhea" id="RHEA:41925"/>
    </physiologicalReaction>
</comment>
<evidence type="ECO:0000256" key="13">
    <source>
        <dbReference type="ARBA" id="ARBA00023388"/>
    </source>
</evidence>
<dbReference type="InterPro" id="IPR036736">
    <property type="entry name" value="ACP-like_sf"/>
</dbReference>
<evidence type="ECO:0000256" key="16">
    <source>
        <dbReference type="ARBA" id="ARBA00023399"/>
    </source>
</evidence>
<dbReference type="Pfam" id="PF16197">
    <property type="entry name" value="KAsynt_C_assoc"/>
    <property type="match status" value="1"/>
</dbReference>
<evidence type="ECO:0000256" key="17">
    <source>
        <dbReference type="ARBA" id="ARBA00023401"/>
    </source>
</evidence>
<evidence type="ECO:0000256" key="50">
    <source>
        <dbReference type="PROSITE-ProRule" id="PRU01363"/>
    </source>
</evidence>
<evidence type="ECO:0000256" key="45">
    <source>
        <dbReference type="ARBA" id="ARBA00049414"/>
    </source>
</evidence>
<dbReference type="SUPFAM" id="SSF50129">
    <property type="entry name" value="GroES-like"/>
    <property type="match status" value="1"/>
</dbReference>
<comment type="catalytic activity">
    <reaction evidence="14">
        <text>a (3R)-hydroxyacyl-[ACP] = a (2E)-enoyl-[ACP] + H2O</text>
        <dbReference type="Rhea" id="RHEA:13097"/>
        <dbReference type="Rhea" id="RHEA-COMP:9925"/>
        <dbReference type="Rhea" id="RHEA-COMP:9945"/>
        <dbReference type="ChEBI" id="CHEBI:15377"/>
        <dbReference type="ChEBI" id="CHEBI:78784"/>
        <dbReference type="ChEBI" id="CHEBI:78827"/>
        <dbReference type="EC" id="4.2.1.59"/>
    </reaction>
    <physiologicalReaction direction="left-to-right" evidence="14">
        <dbReference type="Rhea" id="RHEA:13098"/>
    </physiologicalReaction>
</comment>
<evidence type="ECO:0000256" key="6">
    <source>
        <dbReference type="ARBA" id="ARBA00022857"/>
    </source>
</evidence>
<dbReference type="InterPro" id="IPR020807">
    <property type="entry name" value="PKS_DH"/>
</dbReference>
<gene>
    <name evidence="54" type="ORF">QQ020_25385</name>
</gene>
<dbReference type="Gene3D" id="3.90.180.10">
    <property type="entry name" value="Medium-chain alcohol dehydrogenases, catalytic domain"/>
    <property type="match status" value="1"/>
</dbReference>
<dbReference type="Gene3D" id="3.40.50.720">
    <property type="entry name" value="NAD(P)-binding Rossmann-like Domain"/>
    <property type="match status" value="3"/>
</dbReference>
<evidence type="ECO:0000259" key="52">
    <source>
        <dbReference type="PROSITE" id="PS52004"/>
    </source>
</evidence>
<evidence type="ECO:0000256" key="21">
    <source>
        <dbReference type="ARBA" id="ARBA00047394"/>
    </source>
</evidence>
<name>A0ABT8LCS7_9BACT</name>
<dbReference type="SMART" id="SM00826">
    <property type="entry name" value="PKS_DH"/>
    <property type="match status" value="1"/>
</dbReference>
<dbReference type="Proteomes" id="UP001172083">
    <property type="component" value="Unassembled WGS sequence"/>
</dbReference>
<evidence type="ECO:0000256" key="46">
    <source>
        <dbReference type="ARBA" id="ARBA00049422"/>
    </source>
</evidence>
<evidence type="ECO:0000256" key="36">
    <source>
        <dbReference type="ARBA" id="ARBA00048571"/>
    </source>
</evidence>
<sequence length="2416" mass="268498">MKREKAEVVTKTDLEPIAMVGIGCRFPGNINGPDELWQGLKEGIDAITDIPGDRWNNDVFYDPDPNKAGKIKSKKGGFLKDIDKFDADFFGVFPAEASRIDPQQRFLLEVTYEALEDAGISLESISDSKTGVYIGVFTNDYWDIQVSSLQKDQISPQVPMGVILTAIANRISYTFNLKGPSITLDTACSSSLVTVHLACQSIWSGESEQALAGGVNMIFRPESSIMMSKGNFLSPDGYCKSFDSRANGYVRSEGCGVIVLKPLSKAEADGDDIYAVIRSTAVNQDGYTEDGFTVPSADSQIAMLRSAYEKAGISPDTLSYLEAHGTGTPVGDPLETKAFGAVVGENRSPENKCTIGSIKTNLGHLEAAAGIAGIIKLALVLRNKQIPPNLHFIKPNPKIPFEDYRLKVATQLEDLPTNGQPPVGGVNSFGAGGTNAHAVLQAYDKKKNRAVGNENQGGKAHIFTLSAKNKEALKENAHKHISFLDTTDADLGDICYSSTLRRSSHPCKLTIAVRSKNDLKSHLQAFINDETRPGMSYQKSQGLAKKKIGFVFSGQGPQWYAMGQELFKSNPLFKEIITKIDQLFSKIADFSLLEEMNKDEENSRVSETRIAQPAIMAIQIGLAEIWKSWGVLPDACVGHSIGEVAAAYTSGALSLEQAVEVIYHRSKGQHKATDKGKMLAVGLPLESVKREITGYEDVVSIAAINGPNLVTLSGDAAPLNTIAKRLDKNEVFYRFLKVNVPFHSHHMDPLKDDLINALATLKSKKAKIPLYSTVTGQSEAGEHLTSAYWFRNVREPVYFTQAVDNMIDDGFHTFIEIAPHPVLSNGVTELLKEKEVGQGLIVPSLRRKEDEEIRMLESLGNLYTAGNAINWSKMFDGDYQYVKLPHYAWQHESYWFESDDNKAERLGSNLHPHIKSFTQSANNPDQGIFELNLDKSIHPYIEGHKVDGTIIFPGTGHLEIATAVGKQLYDDDFFLENIHFESALFLPEEGDAPDVRLEIFSGEGNYAIYTKGDGQDQWTKHSRGVINHSGDKFFSKAIDLRKIQENVNEPISVSDFYLELKEKGLQYGESFRLLKHIWQGPNSLLGLLELGDDEKYGVEKFNFHPALLDASVHLIEHAGKWTNDEQNGGIYLPTYISKFKMHRQPENVVWCYANVLEANESMINADFWIVNESGELVVEIQGFVIKYIEGSRGESHNELYQGMYEYQWEKQADYKTETPAESSGISVIFADEYGIGEKLVSRYHAQGEQVFVIKKGMSFASAKKHGFEVIPNSQGHIEQALNAIQDQGEIDKIIYLWSLDVALEENFDTDQLLAQQSVFSQSMLNAMRAITGIGLEVPIYSLTQGLERIHEGDDINLNQATALGISRVLMNEFSHINTRIIDISKSASDVELDHLYSLITSANLQNIAEIGLRDDEVYFRKLCRVTEESANKQVERPLKAAGTGFQLLKQEQGDQANIIFAQTYPIELTPGILEIEVKYAGINRNALGKFSGGEDSSLKSECTGIITAIGADTEGFKVGDEVITFAPQSLSGKVYAQADHTILKPEYLTFEEAALLSGAFLTAYFSMDHLVRIQKGAVVLIHDATTSAGLAAIQLATLKEAQIIASADTEEKCRLLESLGVKHVFNHRDPGFADYIKKHTPKGGVDVVLNTLGGKGLTQTLKCLLPYGALINLNSEHDRSDEMQIHSLTNNGSYFNVNIDNLMLEKPALCKQLLHEILSLRAADKIRSIPAKQVGITDLKEALSQSDQSALPEQLVVELEKNEIKVLPPRTLSLSPEATYLITGGASGFGLWLAKWLAEKGARHLVLVSRSGCKTEEDREIVARLERQGLEINLVNIDITKYEDVKMVLSMVSETMPPLKGIIHSAAVLEDATLANMDQHRFFKVFSPKVLGAWNLHQGTKEDNLDFFLMLSSISSMFGLPGQSNYSSANNFLDKLAHYRQSRGWAGSSANLGVLGNYAGMSKGGGNVLNVLANQGWLPLSFRQVSDKIENILLQKPAQRMAANLDWKRFKDFFAHLNEDFRFEEFIKEAQLNAGKEKQSGSTLIDQVMSSDLEQRPLILQEKIADALARILGTTSNKIEQEVPISNMGLDSLMLNQLRNWIHQKLEINYPLMRIAKGPSIRELALQLLKELAPDQNESHVNTNDASGISNDPDMEVLAEKWLVRNKKNNQTINHRIFCIHPVGAGASMFTHFLYNQPKNTDVLAIQLPGRENRADEAPYEDMPLLIKDLANIIKPYTDKPFIILGHSFGGIVGFELIKYLRSKFDITPLHLFITGTIAPQLTKEWKKRESIHQTSKHSSSVEKILKTINYIDDVEFLKSIIPVMRHDMPLIMNYPYATDEPFDFPITGFAADKDEVVLISEVKCWQEQTKSEFNLEVVEGDHWFLGRNRDLVLQRLTEALDNVKVGEDRESIQDI</sequence>
<dbReference type="InterPro" id="IPR020841">
    <property type="entry name" value="PKS_Beta-ketoAc_synthase_dom"/>
</dbReference>
<keyword evidence="2" id="KW-0596">Phosphopantetheine</keyword>
<dbReference type="Pfam" id="PF00109">
    <property type="entry name" value="ketoacyl-synt"/>
    <property type="match status" value="1"/>
</dbReference>
<evidence type="ECO:0000256" key="47">
    <source>
        <dbReference type="ARBA" id="ARBA00049449"/>
    </source>
</evidence>
<dbReference type="Gene3D" id="3.40.50.1820">
    <property type="entry name" value="alpha/beta hydrolase"/>
    <property type="match status" value="1"/>
</dbReference>
<comment type="catalytic activity">
    <reaction evidence="30">
        <text>acetyl-[ACP] + malonyl-[ACP] + H(+) = 3-oxobutanoyl-[ACP] + holo-[ACP] + CO2</text>
        <dbReference type="Rhea" id="RHEA:41800"/>
        <dbReference type="Rhea" id="RHEA-COMP:9621"/>
        <dbReference type="Rhea" id="RHEA-COMP:9623"/>
        <dbReference type="Rhea" id="RHEA-COMP:9625"/>
        <dbReference type="Rhea" id="RHEA-COMP:9685"/>
        <dbReference type="ChEBI" id="CHEBI:15378"/>
        <dbReference type="ChEBI" id="CHEBI:16526"/>
        <dbReference type="ChEBI" id="CHEBI:64479"/>
        <dbReference type="ChEBI" id="CHEBI:78446"/>
        <dbReference type="ChEBI" id="CHEBI:78449"/>
        <dbReference type="ChEBI" id="CHEBI:78450"/>
    </reaction>
    <physiologicalReaction direction="left-to-right" evidence="30">
        <dbReference type="Rhea" id="RHEA:41801"/>
    </physiologicalReaction>
</comment>
<comment type="catalytic activity">
    <reaction evidence="37">
        <text>a 2,3-saturated acyl-[ACP] + NADP(+) = a (2E)-enoyl-[ACP] + NADPH + H(+)</text>
        <dbReference type="Rhea" id="RHEA:22564"/>
        <dbReference type="Rhea" id="RHEA-COMP:9925"/>
        <dbReference type="Rhea" id="RHEA-COMP:9926"/>
        <dbReference type="ChEBI" id="CHEBI:15378"/>
        <dbReference type="ChEBI" id="CHEBI:57783"/>
        <dbReference type="ChEBI" id="CHEBI:58349"/>
        <dbReference type="ChEBI" id="CHEBI:78784"/>
        <dbReference type="ChEBI" id="CHEBI:78785"/>
        <dbReference type="EC" id="1.3.1.39"/>
    </reaction>
    <physiologicalReaction direction="right-to-left" evidence="37">
        <dbReference type="Rhea" id="RHEA:22566"/>
    </physiologicalReaction>
</comment>
<evidence type="ECO:0000256" key="12">
    <source>
        <dbReference type="ARBA" id="ARBA00023373"/>
    </source>
</evidence>
<evidence type="ECO:0000256" key="26">
    <source>
        <dbReference type="ARBA" id="ARBA00047578"/>
    </source>
</evidence>
<evidence type="ECO:0000313" key="54">
    <source>
        <dbReference type="EMBL" id="MDN5215438.1"/>
    </source>
</evidence>
<comment type="catalytic activity">
    <reaction evidence="47">
        <text>butanoyl-[ACP] + malonyl-[ACP] + H(+) = 3-oxohexanoyl-[ACP] + holo-[ACP] + CO2</text>
        <dbReference type="Rhea" id="RHEA:41820"/>
        <dbReference type="Rhea" id="RHEA-COMP:9623"/>
        <dbReference type="Rhea" id="RHEA-COMP:9628"/>
        <dbReference type="Rhea" id="RHEA-COMP:9629"/>
        <dbReference type="Rhea" id="RHEA-COMP:9685"/>
        <dbReference type="ChEBI" id="CHEBI:15378"/>
        <dbReference type="ChEBI" id="CHEBI:16526"/>
        <dbReference type="ChEBI" id="CHEBI:64479"/>
        <dbReference type="ChEBI" id="CHEBI:78449"/>
        <dbReference type="ChEBI" id="CHEBI:78454"/>
        <dbReference type="ChEBI" id="CHEBI:78456"/>
    </reaction>
    <physiologicalReaction direction="left-to-right" evidence="47">
        <dbReference type="Rhea" id="RHEA:41821"/>
    </physiologicalReaction>
</comment>
<dbReference type="InterPro" id="IPR049900">
    <property type="entry name" value="PKS_mFAS_DH"/>
</dbReference>
<evidence type="ECO:0000256" key="25">
    <source>
        <dbReference type="ARBA" id="ARBA00047500"/>
    </source>
</evidence>
<evidence type="ECO:0000256" key="14">
    <source>
        <dbReference type="ARBA" id="ARBA00023394"/>
    </source>
</evidence>
<dbReference type="Pfam" id="PF14765">
    <property type="entry name" value="PS-DH"/>
    <property type="match status" value="1"/>
</dbReference>
<protein>
    <submittedName>
        <fullName evidence="54">SDR family NAD(P)-dependent oxidoreductase</fullName>
    </submittedName>
</protein>
<reference evidence="54" key="1">
    <citation type="submission" date="2023-06" db="EMBL/GenBank/DDBJ databases">
        <title>Genomic of Agaribacillus aureum.</title>
        <authorList>
            <person name="Wang G."/>
        </authorList>
    </citation>
    <scope>NUCLEOTIDE SEQUENCE</scope>
    <source>
        <strain evidence="54">BMA12</strain>
    </source>
</reference>
<dbReference type="InterPro" id="IPR020806">
    <property type="entry name" value="PKS_PP-bd"/>
</dbReference>
<dbReference type="InterPro" id="IPR001227">
    <property type="entry name" value="Ac_transferase_dom_sf"/>
</dbReference>
<comment type="catalytic activity">
    <reaction evidence="20">
        <text>3-oxooctadecanoyl-[ACP] + NADPH + H(+) = (3R)-hydroxyoctadecanoyl-[ACP] + NADP(+)</text>
        <dbReference type="Rhea" id="RHEA:41920"/>
        <dbReference type="Rhea" id="RHEA-COMP:9653"/>
        <dbReference type="Rhea" id="RHEA-COMP:9654"/>
        <dbReference type="ChEBI" id="CHEBI:15378"/>
        <dbReference type="ChEBI" id="CHEBI:57783"/>
        <dbReference type="ChEBI" id="CHEBI:58349"/>
        <dbReference type="ChEBI" id="CHEBI:78487"/>
        <dbReference type="ChEBI" id="CHEBI:78488"/>
    </reaction>
    <physiologicalReaction direction="left-to-right" evidence="20">
        <dbReference type="Rhea" id="RHEA:41921"/>
    </physiologicalReaction>
</comment>
<dbReference type="InterPro" id="IPR032821">
    <property type="entry name" value="PKS_assoc"/>
</dbReference>
<dbReference type="InterPro" id="IPR014031">
    <property type="entry name" value="Ketoacyl_synth_C"/>
</dbReference>
<dbReference type="RefSeq" id="WP_346760768.1">
    <property type="nucleotide sequence ID" value="NZ_JAUJEB010000006.1"/>
</dbReference>
<comment type="catalytic activity">
    <reaction evidence="15">
        <text>(3R)-hydroxytetradecanoyl-[ACP] = (2E)-tetradecenoyl-[ACP] + H2O</text>
        <dbReference type="Rhea" id="RHEA:41892"/>
        <dbReference type="Rhea" id="RHEA-COMP:9646"/>
        <dbReference type="Rhea" id="RHEA-COMP:9647"/>
        <dbReference type="ChEBI" id="CHEBI:15377"/>
        <dbReference type="ChEBI" id="CHEBI:78474"/>
        <dbReference type="ChEBI" id="CHEBI:78475"/>
    </reaction>
    <physiologicalReaction direction="left-to-right" evidence="15">
        <dbReference type="Rhea" id="RHEA:41893"/>
    </physiologicalReaction>
</comment>
<evidence type="ECO:0000256" key="28">
    <source>
        <dbReference type="ARBA" id="ARBA00047897"/>
    </source>
</evidence>
<evidence type="ECO:0000256" key="42">
    <source>
        <dbReference type="ARBA" id="ARBA00049109"/>
    </source>
</evidence>
<dbReference type="InterPro" id="IPR018201">
    <property type="entry name" value="Ketoacyl_synth_AS"/>
</dbReference>
<dbReference type="Pfam" id="PF02801">
    <property type="entry name" value="Ketoacyl-synt_C"/>
    <property type="match status" value="1"/>
</dbReference>
<evidence type="ECO:0000256" key="4">
    <source>
        <dbReference type="ARBA" id="ARBA00022679"/>
    </source>
</evidence>
<comment type="catalytic activity">
    <reaction evidence="29">
        <text>3-oxobutanoyl-[ACP] + NADPH + H(+) = (3R)-hydroxybutanoyl-[ACP] + NADP(+)</text>
        <dbReference type="Rhea" id="RHEA:41804"/>
        <dbReference type="Rhea" id="RHEA-COMP:9625"/>
        <dbReference type="Rhea" id="RHEA-COMP:9626"/>
        <dbReference type="ChEBI" id="CHEBI:15378"/>
        <dbReference type="ChEBI" id="CHEBI:57783"/>
        <dbReference type="ChEBI" id="CHEBI:58349"/>
        <dbReference type="ChEBI" id="CHEBI:78450"/>
        <dbReference type="ChEBI" id="CHEBI:78451"/>
    </reaction>
    <physiologicalReaction direction="left-to-right" evidence="29">
        <dbReference type="Rhea" id="RHEA:41805"/>
    </physiologicalReaction>
</comment>
<keyword evidence="4" id="KW-0808">Transferase</keyword>
<dbReference type="SUPFAM" id="SSF53474">
    <property type="entry name" value="alpha/beta-Hydrolases"/>
    <property type="match status" value="1"/>
</dbReference>
<dbReference type="InterPro" id="IPR049552">
    <property type="entry name" value="PKS_DH_N"/>
</dbReference>
<evidence type="ECO:0000256" key="35">
    <source>
        <dbReference type="ARBA" id="ARBA00048506"/>
    </source>
</evidence>
<dbReference type="InterPro" id="IPR049551">
    <property type="entry name" value="PKS_DH_C"/>
</dbReference>
<dbReference type="PROSITE" id="PS00606">
    <property type="entry name" value="KS3_1"/>
    <property type="match status" value="1"/>
</dbReference>
<keyword evidence="55" id="KW-1185">Reference proteome</keyword>
<organism evidence="54 55">
    <name type="scientific">Agaribacillus aureus</name>
    <dbReference type="NCBI Taxonomy" id="3051825"/>
    <lineage>
        <taxon>Bacteria</taxon>
        <taxon>Pseudomonadati</taxon>
        <taxon>Bacteroidota</taxon>
        <taxon>Cytophagia</taxon>
        <taxon>Cytophagales</taxon>
        <taxon>Splendidivirgaceae</taxon>
        <taxon>Agaribacillus</taxon>
    </lineage>
</organism>
<comment type="catalytic activity">
    <reaction evidence="28">
        <text>(2E)-hexenoyl-[ACP] + NADPH + H(+) = hexanoyl-[ACP] + NADP(+)</text>
        <dbReference type="Rhea" id="RHEA:41832"/>
        <dbReference type="Rhea" id="RHEA-COMP:9631"/>
        <dbReference type="Rhea" id="RHEA-COMP:9632"/>
        <dbReference type="ChEBI" id="CHEBI:15378"/>
        <dbReference type="ChEBI" id="CHEBI:57783"/>
        <dbReference type="ChEBI" id="CHEBI:58349"/>
        <dbReference type="ChEBI" id="CHEBI:78458"/>
        <dbReference type="ChEBI" id="CHEBI:78459"/>
    </reaction>
    <physiologicalReaction direction="left-to-right" evidence="28">
        <dbReference type="Rhea" id="RHEA:41833"/>
    </physiologicalReaction>
</comment>
<dbReference type="CDD" id="cd05195">
    <property type="entry name" value="enoyl_red"/>
    <property type="match status" value="1"/>
</dbReference>
<dbReference type="Gene3D" id="1.10.1200.10">
    <property type="entry name" value="ACP-like"/>
    <property type="match status" value="1"/>
</dbReference>
<comment type="catalytic activity">
    <reaction evidence="35">
        <text>a fatty acyl-[ACP] + malonyl-[ACP] + H(+) = a 3-oxoacyl-[ACP] + holo-[ACP] + CO2</text>
        <dbReference type="Rhea" id="RHEA:22836"/>
        <dbReference type="Rhea" id="RHEA-COMP:9623"/>
        <dbReference type="Rhea" id="RHEA-COMP:9685"/>
        <dbReference type="Rhea" id="RHEA-COMP:9916"/>
        <dbReference type="Rhea" id="RHEA-COMP:14125"/>
        <dbReference type="ChEBI" id="CHEBI:15378"/>
        <dbReference type="ChEBI" id="CHEBI:16526"/>
        <dbReference type="ChEBI" id="CHEBI:64479"/>
        <dbReference type="ChEBI" id="CHEBI:78449"/>
        <dbReference type="ChEBI" id="CHEBI:78776"/>
        <dbReference type="ChEBI" id="CHEBI:138651"/>
        <dbReference type="EC" id="2.3.1.41"/>
    </reaction>
    <physiologicalReaction direction="left-to-right" evidence="35">
        <dbReference type="Rhea" id="RHEA:22837"/>
    </physiologicalReaction>
</comment>
<keyword evidence="9" id="KW-0012">Acyltransferase</keyword>
<evidence type="ECO:0000256" key="1">
    <source>
        <dbReference type="ARBA" id="ARBA00005189"/>
    </source>
</evidence>
<dbReference type="SUPFAM" id="SSF53901">
    <property type="entry name" value="Thiolase-like"/>
    <property type="match status" value="1"/>
</dbReference>
<comment type="catalytic activity">
    <reaction evidence="18">
        <text>(3R)-hydroxybutanoyl-[ACP] = (2E)-butenoyl-[ACP] + H2O</text>
        <dbReference type="Rhea" id="RHEA:41808"/>
        <dbReference type="Rhea" id="RHEA-COMP:9626"/>
        <dbReference type="Rhea" id="RHEA-COMP:9627"/>
        <dbReference type="ChEBI" id="CHEBI:15377"/>
        <dbReference type="ChEBI" id="CHEBI:78451"/>
        <dbReference type="ChEBI" id="CHEBI:78453"/>
    </reaction>
    <physiologicalReaction direction="left-to-right" evidence="18">
        <dbReference type="Rhea" id="RHEA:41809"/>
    </physiologicalReaction>
</comment>
<evidence type="ECO:0000256" key="31">
    <source>
        <dbReference type="ARBA" id="ARBA00048051"/>
    </source>
</evidence>
<evidence type="ECO:0000256" key="22">
    <source>
        <dbReference type="ARBA" id="ARBA00047400"/>
    </source>
</evidence>
<feature type="region of interest" description="N-terminal hotdog fold" evidence="50">
    <location>
        <begin position="911"/>
        <end position="1033"/>
    </location>
</feature>
<comment type="catalytic activity">
    <reaction evidence="40">
        <text>3-oxotetradecanoyl-[ACP] + NADPH + H(+) = (3R)-hydroxytetradecanoyl-[ACP] + NADP(+)</text>
        <dbReference type="Rhea" id="RHEA:41888"/>
        <dbReference type="Rhea" id="RHEA-COMP:9645"/>
        <dbReference type="Rhea" id="RHEA-COMP:9646"/>
        <dbReference type="ChEBI" id="CHEBI:15378"/>
        <dbReference type="ChEBI" id="CHEBI:57783"/>
        <dbReference type="ChEBI" id="CHEBI:58349"/>
        <dbReference type="ChEBI" id="CHEBI:78473"/>
        <dbReference type="ChEBI" id="CHEBI:78474"/>
    </reaction>
    <physiologicalReaction direction="left-to-right" evidence="40">
        <dbReference type="Rhea" id="RHEA:41889"/>
    </physiologicalReaction>
</comment>
<comment type="catalytic activity">
    <reaction evidence="34">
        <text>(2E)-octenoyl-[ACP] + NADPH + H(+) = octanoyl-[ACP] + NADP(+)</text>
        <dbReference type="Rhea" id="RHEA:41848"/>
        <dbReference type="Rhea" id="RHEA-COMP:9635"/>
        <dbReference type="Rhea" id="RHEA-COMP:9636"/>
        <dbReference type="ChEBI" id="CHEBI:15378"/>
        <dbReference type="ChEBI" id="CHEBI:57783"/>
        <dbReference type="ChEBI" id="CHEBI:58349"/>
        <dbReference type="ChEBI" id="CHEBI:78462"/>
        <dbReference type="ChEBI" id="CHEBI:78463"/>
    </reaction>
    <physiologicalReaction direction="left-to-right" evidence="34">
        <dbReference type="Rhea" id="RHEA:41849"/>
    </physiologicalReaction>
</comment>
<evidence type="ECO:0000256" key="32">
    <source>
        <dbReference type="ARBA" id="ARBA00048281"/>
    </source>
</evidence>
<dbReference type="Gene3D" id="3.40.366.10">
    <property type="entry name" value="Malonyl-Coenzyme A Acyl Carrier Protein, domain 2"/>
    <property type="match status" value="1"/>
</dbReference>
<dbReference type="SUPFAM" id="SSF47336">
    <property type="entry name" value="ACP-like"/>
    <property type="match status" value="1"/>
</dbReference>
<evidence type="ECO:0000256" key="3">
    <source>
        <dbReference type="ARBA" id="ARBA00022553"/>
    </source>
</evidence>
<dbReference type="InterPro" id="IPR050091">
    <property type="entry name" value="PKS_NRPS_Biosynth_Enz"/>
</dbReference>
<dbReference type="SMART" id="SM00829">
    <property type="entry name" value="PKS_ER"/>
    <property type="match status" value="1"/>
</dbReference>
<comment type="catalytic activity">
    <reaction evidence="12">
        <text>(3R)-hydroxyhexanoyl-[ACP] = (2E)-hexenoyl-[ACP] + H2O</text>
        <dbReference type="Rhea" id="RHEA:41828"/>
        <dbReference type="Rhea" id="RHEA-COMP:9630"/>
        <dbReference type="Rhea" id="RHEA-COMP:9631"/>
        <dbReference type="ChEBI" id="CHEBI:15377"/>
        <dbReference type="ChEBI" id="CHEBI:78457"/>
        <dbReference type="ChEBI" id="CHEBI:78458"/>
    </reaction>
    <physiologicalReaction direction="left-to-right" evidence="12">
        <dbReference type="Rhea" id="RHEA:41829"/>
    </physiologicalReaction>
</comment>